<dbReference type="EMBL" id="JAMDMM010000014">
    <property type="protein sequence ID" value="MCY9606627.1"/>
    <property type="molecule type" value="Genomic_DNA"/>
</dbReference>
<dbReference type="InterPro" id="IPR007210">
    <property type="entry name" value="ABC_Gly_betaine_transp_sub-bd"/>
</dbReference>
<sequence>MRSGSHTAKRYPELIEALSRLAGSITDNEVREMNYQVNAEGRSARDVAKQFLTKAGLL</sequence>
<proteinExistence type="predicted"/>
<dbReference type="Gene3D" id="3.40.190.10">
    <property type="entry name" value="Periplasmic binding protein-like II"/>
    <property type="match status" value="1"/>
</dbReference>
<comment type="caution">
    <text evidence="2">The sequence shown here is derived from an EMBL/GenBank/DDBJ whole genome shotgun (WGS) entry which is preliminary data.</text>
</comment>
<evidence type="ECO:0000313" key="3">
    <source>
        <dbReference type="Proteomes" id="UP001209276"/>
    </source>
</evidence>
<name>A0ABT4FR27_PANTH</name>
<dbReference type="Proteomes" id="UP001209276">
    <property type="component" value="Unassembled WGS sequence"/>
</dbReference>
<feature type="domain" description="ABC-type glycine betaine transport system substrate-binding" evidence="1">
    <location>
        <begin position="7"/>
        <end position="54"/>
    </location>
</feature>
<accession>A0ABT4FR27</accession>
<dbReference type="Pfam" id="PF04069">
    <property type="entry name" value="OpuAC"/>
    <property type="match status" value="1"/>
</dbReference>
<gene>
    <name evidence="2" type="ORF">M5W83_05565</name>
</gene>
<dbReference type="SUPFAM" id="SSF53850">
    <property type="entry name" value="Periplasmic binding protein-like II"/>
    <property type="match status" value="1"/>
</dbReference>
<protein>
    <recommendedName>
        <fullName evidence="1">ABC-type glycine betaine transport system substrate-binding domain-containing protein</fullName>
    </recommendedName>
</protein>
<evidence type="ECO:0000259" key="1">
    <source>
        <dbReference type="Pfam" id="PF04069"/>
    </source>
</evidence>
<reference evidence="2 3" key="1">
    <citation type="submission" date="2022-05" db="EMBL/GenBank/DDBJ databases">
        <title>Genome Sequencing of Bee-Associated Microbes.</title>
        <authorList>
            <person name="Dunlap C."/>
        </authorList>
    </citation>
    <scope>NUCLEOTIDE SEQUENCE [LARGE SCALE GENOMIC DNA]</scope>
    <source>
        <strain evidence="2 3">NRRL B-14613</strain>
    </source>
</reference>
<organism evidence="2 3">
    <name type="scientific">Paenibacillus thiaminolyticus</name>
    <name type="common">Bacillus thiaminolyticus</name>
    <dbReference type="NCBI Taxonomy" id="49283"/>
    <lineage>
        <taxon>Bacteria</taxon>
        <taxon>Bacillati</taxon>
        <taxon>Bacillota</taxon>
        <taxon>Bacilli</taxon>
        <taxon>Bacillales</taxon>
        <taxon>Paenibacillaceae</taxon>
        <taxon>Paenibacillus</taxon>
    </lineage>
</organism>
<keyword evidence="3" id="KW-1185">Reference proteome</keyword>
<evidence type="ECO:0000313" key="2">
    <source>
        <dbReference type="EMBL" id="MCY9606627.1"/>
    </source>
</evidence>